<accession>A0A367EHY1</accession>
<gene>
    <name evidence="1" type="ORF">DQ392_17975</name>
</gene>
<reference evidence="1 2" key="1">
    <citation type="submission" date="2018-06" db="EMBL/GenBank/DDBJ databases">
        <title>Streptomyces reniochalinae sp. nov. and Streptomyces diacarnus sp. nov. from marine sponges.</title>
        <authorList>
            <person name="Li L."/>
        </authorList>
    </citation>
    <scope>NUCLEOTIDE SEQUENCE [LARGE SCALE GENOMIC DNA]</scope>
    <source>
        <strain evidence="1 2">LHW50302</strain>
    </source>
</reference>
<protein>
    <submittedName>
        <fullName evidence="1">Uncharacterized protein</fullName>
    </submittedName>
</protein>
<sequence length="59" mass="6613">MDKAVKAGNAPAMGDVRQMGEGDTVWLEPAIRESKDWCRYVDAVRHAVNRGADVRWLRG</sequence>
<comment type="caution">
    <text evidence="1">The sequence shown here is derived from an EMBL/GenBank/DDBJ whole genome shotgun (WGS) entry which is preliminary data.</text>
</comment>
<proteinExistence type="predicted"/>
<evidence type="ECO:0000313" key="2">
    <source>
        <dbReference type="Proteomes" id="UP000253507"/>
    </source>
</evidence>
<dbReference type="AlphaFoldDB" id="A0A367EHY1"/>
<dbReference type="OrthoDB" id="4296776at2"/>
<dbReference type="EMBL" id="QOIM01000037">
    <property type="protein sequence ID" value="RCG16967.1"/>
    <property type="molecule type" value="Genomic_DNA"/>
</dbReference>
<dbReference type="Proteomes" id="UP000253507">
    <property type="component" value="Unassembled WGS sequence"/>
</dbReference>
<keyword evidence="2" id="KW-1185">Reference proteome</keyword>
<evidence type="ECO:0000313" key="1">
    <source>
        <dbReference type="EMBL" id="RCG16967.1"/>
    </source>
</evidence>
<organism evidence="1 2">
    <name type="scientific">Streptomyces reniochalinae</name>
    <dbReference type="NCBI Taxonomy" id="2250578"/>
    <lineage>
        <taxon>Bacteria</taxon>
        <taxon>Bacillati</taxon>
        <taxon>Actinomycetota</taxon>
        <taxon>Actinomycetes</taxon>
        <taxon>Kitasatosporales</taxon>
        <taxon>Streptomycetaceae</taxon>
        <taxon>Streptomyces</taxon>
    </lineage>
</organism>
<name>A0A367EHY1_9ACTN</name>